<feature type="compositionally biased region" description="Basic and acidic residues" evidence="1">
    <location>
        <begin position="1"/>
        <end position="40"/>
    </location>
</feature>
<dbReference type="RefSeq" id="WP_287277706.1">
    <property type="nucleotide sequence ID" value="NZ_JAMYMT010000027.1"/>
</dbReference>
<feature type="region of interest" description="Disordered" evidence="1">
    <location>
        <begin position="1"/>
        <end position="64"/>
    </location>
</feature>
<dbReference type="EMBL" id="JAMYPJ010000033">
    <property type="protein sequence ID" value="MER8935474.1"/>
    <property type="molecule type" value="Genomic_DNA"/>
</dbReference>
<sequence>MSRLCRLDDHSRRGVDKKIGGQPKVDSRSEQDREAIDKTLMRRQVPRPKKRKSPPAVRPAEGEAVVEPVPGRIVRCTDNGAALRISDFVYPSDAVKVAIELYGSEAQTTVAYCALEAHYDRRSADFRCWSSIFRDLTGAVPFQALRN</sequence>
<keyword evidence="3" id="KW-1185">Reference proteome</keyword>
<reference evidence="2 3" key="1">
    <citation type="journal article" date="2024" name="Proc. Natl. Acad. Sci. U.S.A.">
        <title>The evolutionary genomics of adaptation to stress in wild rhizobium bacteria.</title>
        <authorList>
            <person name="Kehlet-Delgado H."/>
            <person name="Montoya A.P."/>
            <person name="Jensen K.T."/>
            <person name="Wendlandt C.E."/>
            <person name="Dexheimer C."/>
            <person name="Roberts M."/>
            <person name="Torres Martinez L."/>
            <person name="Friesen M.L."/>
            <person name="Griffitts J.S."/>
            <person name="Porter S.S."/>
        </authorList>
    </citation>
    <scope>NUCLEOTIDE SEQUENCE [LARGE SCALE GENOMIC DNA]</scope>
    <source>
        <strain evidence="2 3">M0729</strain>
    </source>
</reference>
<organism evidence="2 3">
    <name type="scientific">Mesorhizobium opportunistum</name>
    <dbReference type="NCBI Taxonomy" id="593909"/>
    <lineage>
        <taxon>Bacteria</taxon>
        <taxon>Pseudomonadati</taxon>
        <taxon>Pseudomonadota</taxon>
        <taxon>Alphaproteobacteria</taxon>
        <taxon>Hyphomicrobiales</taxon>
        <taxon>Phyllobacteriaceae</taxon>
        <taxon>Mesorhizobium</taxon>
    </lineage>
</organism>
<accession>A0ABV1YJW0</accession>
<evidence type="ECO:0000313" key="2">
    <source>
        <dbReference type="EMBL" id="MER8935474.1"/>
    </source>
</evidence>
<protein>
    <recommendedName>
        <fullName evidence="4">PilZ domain-containing protein</fullName>
    </recommendedName>
</protein>
<evidence type="ECO:0000256" key="1">
    <source>
        <dbReference type="SAM" id="MobiDB-lite"/>
    </source>
</evidence>
<gene>
    <name evidence="2" type="ORF">NKI33_21255</name>
</gene>
<feature type="compositionally biased region" description="Basic residues" evidence="1">
    <location>
        <begin position="44"/>
        <end position="53"/>
    </location>
</feature>
<evidence type="ECO:0008006" key="4">
    <source>
        <dbReference type="Google" id="ProtNLM"/>
    </source>
</evidence>
<name>A0ABV1YJW0_9HYPH</name>
<dbReference type="Proteomes" id="UP001464387">
    <property type="component" value="Unassembled WGS sequence"/>
</dbReference>
<proteinExistence type="predicted"/>
<evidence type="ECO:0000313" key="3">
    <source>
        <dbReference type="Proteomes" id="UP001464387"/>
    </source>
</evidence>
<comment type="caution">
    <text evidence="2">The sequence shown here is derived from an EMBL/GenBank/DDBJ whole genome shotgun (WGS) entry which is preliminary data.</text>
</comment>